<dbReference type="Proteomes" id="UP000027821">
    <property type="component" value="Unassembled WGS sequence"/>
</dbReference>
<sequence>MADYIFNENQKFKKVFIWVIMIFSLSIFLLAPLVSFFGNRISNGIWVFVLVLCAVIILISSIRMQVRIDHNKLMFRYIPFINTWKTYSTDEIQDIKIIKYHSLREFGGWGIRYNFDSWLYNTGGRYGIKVISGNKKFILGTYKPDEASKAIEQFKSIKYK</sequence>
<evidence type="ECO:0008006" key="4">
    <source>
        <dbReference type="Google" id="ProtNLM"/>
    </source>
</evidence>
<organism evidence="2 3">
    <name type="scientific">Anditalea andensis</name>
    <dbReference type="NCBI Taxonomy" id="1048983"/>
    <lineage>
        <taxon>Bacteria</taxon>
        <taxon>Pseudomonadati</taxon>
        <taxon>Bacteroidota</taxon>
        <taxon>Cytophagia</taxon>
        <taxon>Cytophagales</taxon>
        <taxon>Cytophagaceae</taxon>
        <taxon>Anditalea</taxon>
    </lineage>
</organism>
<evidence type="ECO:0000313" key="3">
    <source>
        <dbReference type="Proteomes" id="UP000027821"/>
    </source>
</evidence>
<keyword evidence="1" id="KW-0812">Transmembrane</keyword>
<dbReference type="AlphaFoldDB" id="A0A074KWI4"/>
<keyword evidence="1" id="KW-0472">Membrane</keyword>
<feature type="transmembrane region" description="Helical" evidence="1">
    <location>
        <begin position="15"/>
        <end position="38"/>
    </location>
</feature>
<protein>
    <recommendedName>
        <fullName evidence="4">Bacterial Pleckstrin homology domain-containing protein</fullName>
    </recommendedName>
</protein>
<proteinExistence type="predicted"/>
<keyword evidence="3" id="KW-1185">Reference proteome</keyword>
<evidence type="ECO:0000256" key="1">
    <source>
        <dbReference type="SAM" id="Phobius"/>
    </source>
</evidence>
<dbReference type="eggNOG" id="ENOG5032Y0V">
    <property type="taxonomic scope" value="Bacteria"/>
</dbReference>
<evidence type="ECO:0000313" key="2">
    <source>
        <dbReference type="EMBL" id="KEO74341.1"/>
    </source>
</evidence>
<feature type="transmembrane region" description="Helical" evidence="1">
    <location>
        <begin position="44"/>
        <end position="66"/>
    </location>
</feature>
<dbReference type="EMBL" id="JMIH01000015">
    <property type="protein sequence ID" value="KEO74341.1"/>
    <property type="molecule type" value="Genomic_DNA"/>
</dbReference>
<gene>
    <name evidence="2" type="ORF">EL17_06290</name>
</gene>
<dbReference type="RefSeq" id="WP_035072251.1">
    <property type="nucleotide sequence ID" value="NZ_JMIH01000015.1"/>
</dbReference>
<accession>A0A074KWI4</accession>
<dbReference type="STRING" id="1048983.EL17_06290"/>
<reference evidence="2 3" key="1">
    <citation type="submission" date="2014-04" db="EMBL/GenBank/DDBJ databases">
        <title>Characterization and application of a salt tolerant electro-active bacterium.</title>
        <authorList>
            <person name="Yang L."/>
            <person name="Wei S."/>
            <person name="Tay Q.X.M."/>
        </authorList>
    </citation>
    <scope>NUCLEOTIDE SEQUENCE [LARGE SCALE GENOMIC DNA]</scope>
    <source>
        <strain evidence="2 3">LY1</strain>
    </source>
</reference>
<name>A0A074KWI4_9BACT</name>
<dbReference type="OrthoDB" id="582675at2"/>
<keyword evidence="1" id="KW-1133">Transmembrane helix</keyword>
<comment type="caution">
    <text evidence="2">The sequence shown here is derived from an EMBL/GenBank/DDBJ whole genome shotgun (WGS) entry which is preliminary data.</text>
</comment>